<dbReference type="Proteomes" id="UP000193380">
    <property type="component" value="Unassembled WGS sequence"/>
</dbReference>
<dbReference type="GO" id="GO:0006915">
    <property type="term" value="P:apoptotic process"/>
    <property type="evidence" value="ECO:0007669"/>
    <property type="project" value="UniProtKB-KW"/>
</dbReference>
<proteinExistence type="predicted"/>
<evidence type="ECO:0000256" key="4">
    <source>
        <dbReference type="ARBA" id="ARBA00022729"/>
    </source>
</evidence>
<keyword evidence="10" id="KW-0472">Membrane</keyword>
<reference evidence="12" key="1">
    <citation type="journal article" date="2014" name="Nat. Commun.">
        <title>The rainbow trout genome provides novel insights into evolution after whole-genome duplication in vertebrates.</title>
        <authorList>
            <person name="Berthelot C."/>
            <person name="Brunet F."/>
            <person name="Chalopin D."/>
            <person name="Juanchich A."/>
            <person name="Bernard M."/>
            <person name="Noel B."/>
            <person name="Bento P."/>
            <person name="Da Silva C."/>
            <person name="Labadie K."/>
            <person name="Alberti A."/>
            <person name="Aury J.M."/>
            <person name="Louis A."/>
            <person name="Dehais P."/>
            <person name="Bardou P."/>
            <person name="Montfort J."/>
            <person name="Klopp C."/>
            <person name="Cabau C."/>
            <person name="Gaspin C."/>
            <person name="Thorgaard G.H."/>
            <person name="Boussaha M."/>
            <person name="Quillet E."/>
            <person name="Guyomard R."/>
            <person name="Galiana D."/>
            <person name="Bobe J."/>
            <person name="Volff J.N."/>
            <person name="Genet C."/>
            <person name="Wincker P."/>
            <person name="Jaillon O."/>
            <person name="Roest Crollius H."/>
            <person name="Guiguen Y."/>
        </authorList>
    </citation>
    <scope>NUCLEOTIDE SEQUENCE [LARGE SCALE GENOMIC DNA]</scope>
</reference>
<sequence>MDFSQDLKGAIIIVSIMILSTVSGILTVRILLAIMVQRVENTVYTLPYTPDSAEACRNKTAEYYNTLINLCCSKCAPGTRLKNECSTTSDTVCEPCPSGQYSGTFNYFTKCFRCPKCSEDKGLQYAQDCSSTTKTQCMCQTGKFCIMEQHPNCKECGSYTHCQPGHGVAIEGTTDSDVNCAPCPNGTFSDQHSYTQTCQHHTDCVSQRRGVLTYGNTTSNAVCGPKVRPPTRPPTTIPTSGTGHTTPSLQNLHIGGKSPGFDLRIVSGVIGGVIGGVILLLIIGTVIYKKAFIGSRLVSSIEDRNGNWEAIKFDSDGPMVLQNSSFITSYREQQQCLMGKGNCSNPSQAENQQDTRRTWVSECSNSLEGLSIGPLQSTPPQSSTQPSPQPTSPQPTSPLPSSPLVNVNITVNYPVTLGNGSCATPTSTHIDSSQADPELPLSREEEVHVNMPQQEGGKEALTAIQEKPNPDVISQSRTVY</sequence>
<evidence type="ECO:0000256" key="10">
    <source>
        <dbReference type="SAM" id="Phobius"/>
    </source>
</evidence>
<dbReference type="GO" id="GO:0007165">
    <property type="term" value="P:signal transduction"/>
    <property type="evidence" value="ECO:0007669"/>
    <property type="project" value="InterPro"/>
</dbReference>
<dbReference type="PANTHER" id="PTHR23097:SF90">
    <property type="entry name" value="TUMOR NECROSIS FACTOR RECEPTOR SUPERFAMILY MEMBER 11B"/>
    <property type="match status" value="1"/>
</dbReference>
<evidence type="ECO:0000313" key="13">
    <source>
        <dbReference type="Proteomes" id="UP000193380"/>
    </source>
</evidence>
<dbReference type="CDD" id="cd00185">
    <property type="entry name" value="TNFRSF"/>
    <property type="match status" value="1"/>
</dbReference>
<evidence type="ECO:0000256" key="9">
    <source>
        <dbReference type="SAM" id="MobiDB-lite"/>
    </source>
</evidence>
<evidence type="ECO:0000256" key="5">
    <source>
        <dbReference type="ARBA" id="ARBA00022737"/>
    </source>
</evidence>
<comment type="subcellular location">
    <subcellularLocation>
        <location evidence="1">Secreted</location>
    </subcellularLocation>
</comment>
<feature type="compositionally biased region" description="Low complexity" evidence="9">
    <location>
        <begin position="374"/>
        <end position="386"/>
    </location>
</feature>
<evidence type="ECO:0000256" key="1">
    <source>
        <dbReference type="ARBA" id="ARBA00004613"/>
    </source>
</evidence>
<dbReference type="EMBL" id="FR905276">
    <property type="protein sequence ID" value="CDQ77974.1"/>
    <property type="molecule type" value="Genomic_DNA"/>
</dbReference>
<dbReference type="SUPFAM" id="SSF57586">
    <property type="entry name" value="TNF receptor-like"/>
    <property type="match status" value="2"/>
</dbReference>
<feature type="repeat" description="TNFR-Cys" evidence="8">
    <location>
        <begin position="95"/>
        <end position="137"/>
    </location>
</feature>
<keyword evidence="2" id="KW-0964">Secreted</keyword>
<feature type="compositionally biased region" description="Polar residues" evidence="9">
    <location>
        <begin position="339"/>
        <end position="352"/>
    </location>
</feature>
<feature type="disulfide bond" evidence="8">
    <location>
        <begin position="96"/>
        <end position="111"/>
    </location>
</feature>
<feature type="transmembrane region" description="Helical" evidence="10">
    <location>
        <begin position="265"/>
        <end position="288"/>
    </location>
</feature>
<keyword evidence="6 8" id="KW-1015">Disulfide bond</keyword>
<evidence type="ECO:0000256" key="7">
    <source>
        <dbReference type="ARBA" id="ARBA00023180"/>
    </source>
</evidence>
<feature type="disulfide bond" evidence="8">
    <location>
        <begin position="72"/>
        <end position="85"/>
    </location>
</feature>
<feature type="compositionally biased region" description="Pro residues" evidence="9">
    <location>
        <begin position="387"/>
        <end position="401"/>
    </location>
</feature>
<keyword evidence="10" id="KW-0812">Transmembrane</keyword>
<dbReference type="InterPro" id="IPR001368">
    <property type="entry name" value="TNFR/NGFR_Cys_rich_reg"/>
</dbReference>
<dbReference type="GO" id="GO:0005576">
    <property type="term" value="C:extracellular region"/>
    <property type="evidence" value="ECO:0007669"/>
    <property type="project" value="UniProtKB-SubCell"/>
</dbReference>
<gene>
    <name evidence="12" type="ORF">GSONMT00048384001</name>
</gene>
<feature type="repeat" description="TNFR-Cys" evidence="8">
    <location>
        <begin position="55"/>
        <end position="93"/>
    </location>
</feature>
<dbReference type="CDD" id="cd15835">
    <property type="entry name" value="TNFRSF1B_teleost"/>
    <property type="match status" value="1"/>
</dbReference>
<comment type="caution">
    <text evidence="8">Lacks conserved residue(s) required for the propagation of feature annotation.</text>
</comment>
<reference evidence="12" key="2">
    <citation type="submission" date="2014-03" db="EMBL/GenBank/DDBJ databases">
        <authorList>
            <person name="Genoscope - CEA"/>
        </authorList>
    </citation>
    <scope>NUCLEOTIDE SEQUENCE</scope>
</reference>
<feature type="region of interest" description="Disordered" evidence="9">
    <location>
        <begin position="339"/>
        <end position="405"/>
    </location>
</feature>
<dbReference type="AlphaFoldDB" id="A0A060XKY7"/>
<feature type="disulfide bond" evidence="8">
    <location>
        <begin position="75"/>
        <end position="93"/>
    </location>
</feature>
<feature type="domain" description="TNFR-Cys" evidence="11">
    <location>
        <begin position="55"/>
        <end position="93"/>
    </location>
</feature>
<name>A0A060XKY7_ONCMY</name>
<organism evidence="12 13">
    <name type="scientific">Oncorhynchus mykiss</name>
    <name type="common">Rainbow trout</name>
    <name type="synonym">Salmo gairdneri</name>
    <dbReference type="NCBI Taxonomy" id="8022"/>
    <lineage>
        <taxon>Eukaryota</taxon>
        <taxon>Metazoa</taxon>
        <taxon>Chordata</taxon>
        <taxon>Craniata</taxon>
        <taxon>Vertebrata</taxon>
        <taxon>Euteleostomi</taxon>
        <taxon>Actinopterygii</taxon>
        <taxon>Neopterygii</taxon>
        <taxon>Teleostei</taxon>
        <taxon>Protacanthopterygii</taxon>
        <taxon>Salmoniformes</taxon>
        <taxon>Salmonidae</taxon>
        <taxon>Salmoninae</taxon>
        <taxon>Oncorhynchus</taxon>
    </lineage>
</organism>
<dbReference type="GO" id="GO:0016020">
    <property type="term" value="C:membrane"/>
    <property type="evidence" value="ECO:0007669"/>
    <property type="project" value="InterPro"/>
</dbReference>
<protein>
    <recommendedName>
        <fullName evidence="11">TNFR-Cys domain-containing protein</fullName>
    </recommendedName>
</protein>
<feature type="compositionally biased region" description="Pro residues" evidence="9">
    <location>
        <begin position="227"/>
        <end position="236"/>
    </location>
</feature>
<dbReference type="STRING" id="8022.A0A060XKY7"/>
<feature type="compositionally biased region" description="Low complexity" evidence="9">
    <location>
        <begin position="237"/>
        <end position="247"/>
    </location>
</feature>
<feature type="domain" description="TNFR-Cys" evidence="11">
    <location>
        <begin position="95"/>
        <end position="137"/>
    </location>
</feature>
<evidence type="ECO:0000256" key="2">
    <source>
        <dbReference type="ARBA" id="ARBA00022525"/>
    </source>
</evidence>
<dbReference type="PROSITE" id="PS50050">
    <property type="entry name" value="TNFR_NGFR_2"/>
    <property type="match status" value="2"/>
</dbReference>
<dbReference type="GO" id="GO:0004888">
    <property type="term" value="F:transmembrane signaling receptor activity"/>
    <property type="evidence" value="ECO:0007669"/>
    <property type="project" value="InterPro"/>
</dbReference>
<dbReference type="PRINTS" id="PR01680">
    <property type="entry name" value="TNFACTORR6"/>
</dbReference>
<evidence type="ECO:0000313" key="12">
    <source>
        <dbReference type="EMBL" id="CDQ77974.1"/>
    </source>
</evidence>
<dbReference type="GO" id="GO:0006955">
    <property type="term" value="P:immune response"/>
    <property type="evidence" value="ECO:0007669"/>
    <property type="project" value="InterPro"/>
</dbReference>
<keyword evidence="4" id="KW-0732">Signal</keyword>
<dbReference type="Pfam" id="PF00020">
    <property type="entry name" value="TNFR_c6"/>
    <property type="match status" value="2"/>
</dbReference>
<evidence type="ECO:0000256" key="8">
    <source>
        <dbReference type="PROSITE-ProRule" id="PRU00206"/>
    </source>
</evidence>
<keyword evidence="5" id="KW-0677">Repeat</keyword>
<keyword evidence="7" id="KW-0325">Glycoprotein</keyword>
<evidence type="ECO:0000256" key="6">
    <source>
        <dbReference type="ARBA" id="ARBA00023157"/>
    </source>
</evidence>
<dbReference type="PaxDb" id="8022-A0A060XKY7"/>
<feature type="region of interest" description="Disordered" evidence="9">
    <location>
        <begin position="226"/>
        <end position="247"/>
    </location>
</feature>
<dbReference type="SMART" id="SM00208">
    <property type="entry name" value="TNFR"/>
    <property type="match status" value="4"/>
</dbReference>
<dbReference type="Gene3D" id="2.10.50.10">
    <property type="entry name" value="Tumor Necrosis Factor Receptor, subunit A, domain 2"/>
    <property type="match status" value="2"/>
</dbReference>
<keyword evidence="3" id="KW-0053">Apoptosis</keyword>
<feature type="disulfide bond" evidence="8">
    <location>
        <begin position="56"/>
        <end position="71"/>
    </location>
</feature>
<dbReference type="InterPro" id="IPR052459">
    <property type="entry name" value="TNFRSF_decoy_receptor"/>
</dbReference>
<accession>A0A060XKY7</accession>
<dbReference type="PROSITE" id="PS00652">
    <property type="entry name" value="TNFR_NGFR_1"/>
    <property type="match status" value="1"/>
</dbReference>
<evidence type="ECO:0000259" key="11">
    <source>
        <dbReference type="PROSITE" id="PS50050"/>
    </source>
</evidence>
<dbReference type="PANTHER" id="PTHR23097">
    <property type="entry name" value="TUMOR NECROSIS FACTOR RECEPTOR SUPERFAMILY MEMBER"/>
    <property type="match status" value="1"/>
</dbReference>
<feature type="transmembrane region" description="Helical" evidence="10">
    <location>
        <begin position="12"/>
        <end position="36"/>
    </location>
</feature>
<evidence type="ECO:0000256" key="3">
    <source>
        <dbReference type="ARBA" id="ARBA00022703"/>
    </source>
</evidence>
<keyword evidence="10" id="KW-1133">Transmembrane helix</keyword>
<dbReference type="InterPro" id="IPR008063">
    <property type="entry name" value="Fas_rcpt"/>
</dbReference>